<feature type="compositionally biased region" description="Acidic residues" evidence="5">
    <location>
        <begin position="195"/>
        <end position="213"/>
    </location>
</feature>
<sequence>MNSDDLTWQLISKSFCSYMVKTKTGKFCRNEENVTGLCNRHSCPLSNSQYATIKEKDGIIYLYVRAAERVPYPSKQWERIKLKKNEEQAIQQINEHLRYWDRWIRTRVKLRYIRTRDYLKRMRRLALARKKKIETINKKSERRELRREEKALRVAKLSRTVENELLERLRAATSSKEVYNIDQSAFEKALETEELNEEIEEEDISEDEGEEEVVYTSGSELEESDIEDLGVPEDEESEPELVTIGAGPSSSKRRNVKITYEKDEDL</sequence>
<dbReference type="Proteomes" id="UP000278807">
    <property type="component" value="Unassembled WGS sequence"/>
</dbReference>
<feature type="region of interest" description="Disordered" evidence="5">
    <location>
        <begin position="195"/>
        <end position="266"/>
    </location>
</feature>
<organism evidence="9">
    <name type="scientific">Rodentolepis nana</name>
    <name type="common">Dwarf tapeworm</name>
    <name type="synonym">Hymenolepis nana</name>
    <dbReference type="NCBI Taxonomy" id="102285"/>
    <lineage>
        <taxon>Eukaryota</taxon>
        <taxon>Metazoa</taxon>
        <taxon>Spiralia</taxon>
        <taxon>Lophotrochozoa</taxon>
        <taxon>Platyhelminthes</taxon>
        <taxon>Cestoda</taxon>
        <taxon>Eucestoda</taxon>
        <taxon>Cyclophyllidea</taxon>
        <taxon>Hymenolepididae</taxon>
        <taxon>Rodentolepis</taxon>
    </lineage>
</organism>
<dbReference type="GO" id="GO:0000470">
    <property type="term" value="P:maturation of LSU-rRNA"/>
    <property type="evidence" value="ECO:0007669"/>
    <property type="project" value="TreeGrafter"/>
</dbReference>
<dbReference type="InterPro" id="IPR029004">
    <property type="entry name" value="Ribosomal_eL28/Mak16"/>
</dbReference>
<dbReference type="FunFam" id="3.30.390.110:FF:000001">
    <property type="entry name" value="Protein MAK16 homolog"/>
    <property type="match status" value="1"/>
</dbReference>
<dbReference type="WBParaSite" id="HNAJ_0000317501-mRNA-1">
    <property type="protein sequence ID" value="HNAJ_0000317501-mRNA-1"/>
    <property type="gene ID" value="HNAJ_0000317501"/>
</dbReference>
<gene>
    <name evidence="7" type="ORF">HNAJ_LOCUS3174</name>
</gene>
<protein>
    <recommendedName>
        <fullName evidence="4">Protein MAK16 homolog</fullName>
    </recommendedName>
</protein>
<dbReference type="GO" id="GO:0005730">
    <property type="term" value="C:nucleolus"/>
    <property type="evidence" value="ECO:0007669"/>
    <property type="project" value="UniProtKB-UniRule"/>
</dbReference>
<reference evidence="9" key="1">
    <citation type="submission" date="2017-02" db="UniProtKB">
        <authorList>
            <consortium name="WormBaseParasite"/>
        </authorList>
    </citation>
    <scope>IDENTIFICATION</scope>
</reference>
<dbReference type="GO" id="GO:0030687">
    <property type="term" value="C:preribosome, large subunit precursor"/>
    <property type="evidence" value="ECO:0007669"/>
    <property type="project" value="TreeGrafter"/>
</dbReference>
<dbReference type="OrthoDB" id="10251342at2759"/>
<evidence type="ECO:0000313" key="7">
    <source>
        <dbReference type="EMBL" id="VDN99033.1"/>
    </source>
</evidence>
<dbReference type="STRING" id="102285.A0A0R3T7Y7"/>
<reference evidence="7 8" key="2">
    <citation type="submission" date="2018-11" db="EMBL/GenBank/DDBJ databases">
        <authorList>
            <consortium name="Pathogen Informatics"/>
        </authorList>
    </citation>
    <scope>NUCLEOTIDE SEQUENCE [LARGE SCALE GENOMIC DNA]</scope>
</reference>
<keyword evidence="3 4" id="KW-0539">Nucleus</keyword>
<dbReference type="PANTHER" id="PTHR23405">
    <property type="entry name" value="MAINTENANCE OF KILLER 16 MAK16 PROTEIN-RELATED"/>
    <property type="match status" value="1"/>
</dbReference>
<evidence type="ECO:0000313" key="8">
    <source>
        <dbReference type="Proteomes" id="UP000278807"/>
    </source>
</evidence>
<evidence type="ECO:0000256" key="4">
    <source>
        <dbReference type="PIRNR" id="PIRNR003352"/>
    </source>
</evidence>
<accession>A0A0R3T7Y7</accession>
<feature type="domain" description="Ribosomal eL28/Mak16" evidence="6">
    <location>
        <begin position="6"/>
        <end position="116"/>
    </location>
</feature>
<dbReference type="AlphaFoldDB" id="A0A0R3T7Y7"/>
<dbReference type="GO" id="GO:0000460">
    <property type="term" value="P:maturation of 5.8S rRNA"/>
    <property type="evidence" value="ECO:0007669"/>
    <property type="project" value="TreeGrafter"/>
</dbReference>
<dbReference type="Gene3D" id="3.30.390.110">
    <property type="match status" value="1"/>
</dbReference>
<evidence type="ECO:0000259" key="6">
    <source>
        <dbReference type="Pfam" id="PF01778"/>
    </source>
</evidence>
<dbReference type="Pfam" id="PF04874">
    <property type="entry name" value="Mak16"/>
    <property type="match status" value="1"/>
</dbReference>
<dbReference type="InterPro" id="IPR006958">
    <property type="entry name" value="Mak16"/>
</dbReference>
<evidence type="ECO:0000256" key="3">
    <source>
        <dbReference type="ARBA" id="ARBA00023242"/>
    </source>
</evidence>
<dbReference type="PANTHER" id="PTHR23405:SF4">
    <property type="entry name" value="PROTEIN MAK16 HOMOLOG"/>
    <property type="match status" value="1"/>
</dbReference>
<feature type="compositionally biased region" description="Acidic residues" evidence="5">
    <location>
        <begin position="220"/>
        <end position="239"/>
    </location>
</feature>
<dbReference type="Pfam" id="PF01778">
    <property type="entry name" value="Ribosomal_L28e"/>
    <property type="match status" value="1"/>
</dbReference>
<comment type="subcellular location">
    <subcellularLocation>
        <location evidence="1">Nucleus</location>
    </subcellularLocation>
</comment>
<keyword evidence="8" id="KW-1185">Reference proteome</keyword>
<comment type="similarity">
    <text evidence="2 4">Belongs to the MAK16 family.</text>
</comment>
<proteinExistence type="inferred from homology"/>
<evidence type="ECO:0000313" key="9">
    <source>
        <dbReference type="WBParaSite" id="HNAJ_0000317501-mRNA-1"/>
    </source>
</evidence>
<evidence type="ECO:0000256" key="1">
    <source>
        <dbReference type="ARBA" id="ARBA00004123"/>
    </source>
</evidence>
<evidence type="ECO:0000256" key="5">
    <source>
        <dbReference type="SAM" id="MobiDB-lite"/>
    </source>
</evidence>
<name>A0A0R3T7Y7_RODNA</name>
<dbReference type="PIRSF" id="PIRSF003352">
    <property type="entry name" value="MAK16"/>
    <property type="match status" value="1"/>
</dbReference>
<dbReference type="EMBL" id="UZAE01001771">
    <property type="protein sequence ID" value="VDN99033.1"/>
    <property type="molecule type" value="Genomic_DNA"/>
</dbReference>
<evidence type="ECO:0000256" key="2">
    <source>
        <dbReference type="ARBA" id="ARBA00005514"/>
    </source>
</evidence>